<dbReference type="OrthoDB" id="3360643at2759"/>
<accession>A0A1D9QH96</accession>
<dbReference type="VEuPathDB" id="FungiDB:sscle_12g090870"/>
<dbReference type="EMBL" id="CP017825">
    <property type="protein sequence ID" value="APA14317.1"/>
    <property type="molecule type" value="Genomic_DNA"/>
</dbReference>
<dbReference type="RefSeq" id="XP_001586840.1">
    <property type="nucleotide sequence ID" value="XM_001586790.1"/>
</dbReference>
<dbReference type="Proteomes" id="UP000177798">
    <property type="component" value="Chromosome 12"/>
</dbReference>
<evidence type="ECO:0000313" key="2">
    <source>
        <dbReference type="Proteomes" id="UP000177798"/>
    </source>
</evidence>
<evidence type="ECO:0000313" key="1">
    <source>
        <dbReference type="EMBL" id="APA14317.1"/>
    </source>
</evidence>
<proteinExistence type="predicted"/>
<reference evidence="2" key="1">
    <citation type="journal article" date="2017" name="Genome Biol. Evol.">
        <title>The complete genome sequence of the phytopathogenic fungus Sclerotinia sclerotiorum reveals insights into the genome architecture of broad host range pathogens.</title>
        <authorList>
            <person name="Derbyshire M."/>
            <person name="Denton-Giles M."/>
            <person name="Hegedus D."/>
            <person name="Seifbarghy S."/>
            <person name="Rollins J."/>
            <person name="van Kan J."/>
            <person name="Seidl M.F."/>
            <person name="Faino L."/>
            <person name="Mbengue M."/>
            <person name="Navaud O."/>
            <person name="Raffaele S."/>
            <person name="Hammond-Kosack K."/>
            <person name="Heard S."/>
            <person name="Oliver R."/>
        </authorList>
    </citation>
    <scope>NUCLEOTIDE SEQUENCE [LARGE SCALE GENOMIC DNA]</scope>
    <source>
        <strain evidence="2">ATCC 18683 / 1980 / Ss-1</strain>
    </source>
</reference>
<gene>
    <name evidence="1" type="ORF">sscle_12g090870</name>
</gene>
<name>A0A1D9QH96_SCLS1</name>
<protein>
    <submittedName>
        <fullName evidence="1">Uncharacterized protein</fullName>
    </submittedName>
</protein>
<organism evidence="1 2">
    <name type="scientific">Sclerotinia sclerotiorum (strain ATCC 18683 / 1980 / Ss-1)</name>
    <name type="common">White mold</name>
    <name type="synonym">Whetzelinia sclerotiorum</name>
    <dbReference type="NCBI Taxonomy" id="665079"/>
    <lineage>
        <taxon>Eukaryota</taxon>
        <taxon>Fungi</taxon>
        <taxon>Dikarya</taxon>
        <taxon>Ascomycota</taxon>
        <taxon>Pezizomycotina</taxon>
        <taxon>Leotiomycetes</taxon>
        <taxon>Helotiales</taxon>
        <taxon>Sclerotiniaceae</taxon>
        <taxon>Sclerotinia</taxon>
    </lineage>
</organism>
<dbReference type="AlphaFoldDB" id="A0A1D9QH96"/>
<sequence length="235" mass="25918">MRPSLSVQVVPPASKALVILGNAQAIWPALQNNQGIIQTVVANQGDIGGWYFIGLEFCCTPEDWQANKAQQVYPGDRITTQYELTNTDNGVYNVTWNVERGQAGIQAREMNFSAGSMFNPQEHPTPAGQGSFNKALFAIETRKGSIWDFGPVQWDQIIIQADTIRSDWCFRPTNNTNFKHYLDIPIISISDSQVICKYSSLILGDTTPPTSSPFLAATSHIDSGLTPKLVFLPLP</sequence>
<dbReference type="KEGG" id="ssl:SS1G_11869"/>